<dbReference type="Proteomes" id="UP001165101">
    <property type="component" value="Unassembled WGS sequence"/>
</dbReference>
<organism evidence="1 2">
    <name type="scientific">Candida boidinii</name>
    <name type="common">Yeast</name>
    <dbReference type="NCBI Taxonomy" id="5477"/>
    <lineage>
        <taxon>Eukaryota</taxon>
        <taxon>Fungi</taxon>
        <taxon>Dikarya</taxon>
        <taxon>Ascomycota</taxon>
        <taxon>Saccharomycotina</taxon>
        <taxon>Pichiomycetes</taxon>
        <taxon>Pichiales</taxon>
        <taxon>Pichiaceae</taxon>
        <taxon>Ogataea</taxon>
        <taxon>Ogataea/Candida clade</taxon>
    </lineage>
</organism>
<evidence type="ECO:0000313" key="2">
    <source>
        <dbReference type="Proteomes" id="UP001165101"/>
    </source>
</evidence>
<protein>
    <submittedName>
        <fullName evidence="1">Unnamed protein product</fullName>
    </submittedName>
</protein>
<name>A0ACB5U501_CANBO</name>
<gene>
    <name evidence="1" type="ORF">Cboi01_000596300</name>
</gene>
<proteinExistence type="predicted"/>
<reference evidence="1" key="1">
    <citation type="submission" date="2023-04" db="EMBL/GenBank/DDBJ databases">
        <title>Candida boidinii NBRC 1967.</title>
        <authorList>
            <person name="Ichikawa N."/>
            <person name="Sato H."/>
            <person name="Tonouchi N."/>
        </authorList>
    </citation>
    <scope>NUCLEOTIDE SEQUENCE</scope>
    <source>
        <strain evidence="1">NBRC 1967</strain>
    </source>
</reference>
<accession>A0ACB5U501</accession>
<dbReference type="EMBL" id="BSXV01005178">
    <property type="protein sequence ID" value="GMF01851.1"/>
    <property type="molecule type" value="Genomic_DNA"/>
</dbReference>
<comment type="caution">
    <text evidence="1">The sequence shown here is derived from an EMBL/GenBank/DDBJ whole genome shotgun (WGS) entry which is preliminary data.</text>
</comment>
<keyword evidence="2" id="KW-1185">Reference proteome</keyword>
<sequence length="303" mass="33290">MRQSSSTQKSSSPIPQSASMASVAKPQRQQLPSPSASPNITINDVNGAISLKRSQGSIRLSSSLQPKKPISKNNTYASNQYQQRQHSTSSSISSNASSSSYLSSKKNISTASSSLSIPSLSNSTMTTSSSQFSLKTSNSNYSLMSPSVSTNTSISSMAGTPVNNKLQNVINIKKLDDISESDEMKKNIQHKNTEINKLNGKTFNEENKEESEEKDPKVSYQYTFKPKPLRLRGSYGDLKSLLDNTMNDASNYEDKENLENLIKPKTLNLVNSTPNNNSNNSTPRNFNKICYTPLRIVNPQLEV</sequence>
<evidence type="ECO:0000313" key="1">
    <source>
        <dbReference type="EMBL" id="GMF01851.1"/>
    </source>
</evidence>